<organism evidence="1 2">
    <name type="scientific">Candidatus Methanocrinis natronophilus</name>
    <dbReference type="NCBI Taxonomy" id="3033396"/>
    <lineage>
        <taxon>Archaea</taxon>
        <taxon>Methanobacteriati</taxon>
        <taxon>Methanobacteriota</taxon>
        <taxon>Stenosarchaea group</taxon>
        <taxon>Methanomicrobia</taxon>
        <taxon>Methanotrichales</taxon>
        <taxon>Methanotrichaceae</taxon>
        <taxon>Methanocrinis</taxon>
    </lineage>
</organism>
<comment type="caution">
    <text evidence="1">The sequence shown here is derived from an EMBL/GenBank/DDBJ whole genome shotgun (WGS) entry which is preliminary data.</text>
</comment>
<reference evidence="1 2" key="1">
    <citation type="submission" date="2023-03" db="EMBL/GenBank/DDBJ databases">
        <title>WGS of Methanotrichaceae archaeon Mx.</title>
        <authorList>
            <person name="Sorokin D.Y."/>
            <person name="Merkel A.Y."/>
        </authorList>
    </citation>
    <scope>NUCLEOTIDE SEQUENCE [LARGE SCALE GENOMIC DNA]</scope>
    <source>
        <strain evidence="1 2">Mx</strain>
    </source>
</reference>
<gene>
    <name evidence="1" type="ORF">P0O15_03380</name>
</gene>
<proteinExistence type="predicted"/>
<sequence>MSRKIIFLFVVLVYLALQGCSVAEDLEDGMEPRPDWLSPWPGREQVNDIEPRPDWLSPWPGRVQVNGVEADPGLAGMIQWLRQPVPRYPWYATDDPLFYTEPVPESAFATFTRYYVTLETPEFQEPPSVVYFASGAGLPYSQFRSTIPSETNTLWIQGETDWTQYVACPLGTMLNLIAYTPVEAPAGIYETIQTETTGLTYRVFQLEAGYNILNFHAEQIGRHMLYFVVDNQPSNVVIVDVFPQFAQDQQDLTPPDRL</sequence>
<accession>A0ABT5X6J5</accession>
<name>A0ABT5X6J5_9EURY</name>
<dbReference type="RefSeq" id="WP_316965973.1">
    <property type="nucleotide sequence ID" value="NZ_JARFPK010000009.1"/>
</dbReference>
<dbReference type="PROSITE" id="PS51257">
    <property type="entry name" value="PROKAR_LIPOPROTEIN"/>
    <property type="match status" value="1"/>
</dbReference>
<protein>
    <submittedName>
        <fullName evidence="1">Uncharacterized protein</fullName>
    </submittedName>
</protein>
<keyword evidence="2" id="KW-1185">Reference proteome</keyword>
<evidence type="ECO:0000313" key="1">
    <source>
        <dbReference type="EMBL" id="MDF0590217.1"/>
    </source>
</evidence>
<dbReference type="Proteomes" id="UP001220010">
    <property type="component" value="Unassembled WGS sequence"/>
</dbReference>
<evidence type="ECO:0000313" key="2">
    <source>
        <dbReference type="Proteomes" id="UP001220010"/>
    </source>
</evidence>
<dbReference type="EMBL" id="JARFPK010000009">
    <property type="protein sequence ID" value="MDF0590217.1"/>
    <property type="molecule type" value="Genomic_DNA"/>
</dbReference>